<dbReference type="Proteomes" id="UP000813461">
    <property type="component" value="Unassembled WGS sequence"/>
</dbReference>
<evidence type="ECO:0000313" key="3">
    <source>
        <dbReference type="Proteomes" id="UP000813461"/>
    </source>
</evidence>
<dbReference type="AlphaFoldDB" id="A0A8K0RCQ5"/>
<keyword evidence="3" id="KW-1185">Reference proteome</keyword>
<comment type="caution">
    <text evidence="2">The sequence shown here is derived from an EMBL/GenBank/DDBJ whole genome shotgun (WGS) entry which is preliminary data.</text>
</comment>
<dbReference type="EMBL" id="JAGMVJ010000004">
    <property type="protein sequence ID" value="KAH7091652.1"/>
    <property type="molecule type" value="Genomic_DNA"/>
</dbReference>
<dbReference type="InterPro" id="IPR029226">
    <property type="entry name" value="Ecp2-like"/>
</dbReference>
<name>A0A8K0RCQ5_9PLEO</name>
<dbReference type="Pfam" id="PF14856">
    <property type="entry name" value="Hce2"/>
    <property type="match status" value="1"/>
</dbReference>
<sequence length="190" mass="19977">MSCEQPSNSFITSPHLLQSLPTTTNTRNSSPTFNMLNPITLIFVTLLATATCAPVTSNAQADVVKALDARASINDCADSTFENQSSGGSPKVSDCQQMAANIAGGGTWTTTLSLQRTLVSYGTCAFGVKASGSSGMSGQFLVGNQDIIDVVNESIRRFQWNGLVGAKGVMPCQTGQRDDAADVSWGLYHS</sequence>
<accession>A0A8K0RCQ5</accession>
<gene>
    <name evidence="2" type="ORF">FB567DRAFT_279079</name>
</gene>
<dbReference type="OrthoDB" id="73875at2759"/>
<reference evidence="2" key="1">
    <citation type="journal article" date="2021" name="Nat. Commun.">
        <title>Genetic determinants of endophytism in the Arabidopsis root mycobiome.</title>
        <authorList>
            <person name="Mesny F."/>
            <person name="Miyauchi S."/>
            <person name="Thiergart T."/>
            <person name="Pickel B."/>
            <person name="Atanasova L."/>
            <person name="Karlsson M."/>
            <person name="Huettel B."/>
            <person name="Barry K.W."/>
            <person name="Haridas S."/>
            <person name="Chen C."/>
            <person name="Bauer D."/>
            <person name="Andreopoulos W."/>
            <person name="Pangilinan J."/>
            <person name="LaButti K."/>
            <person name="Riley R."/>
            <person name="Lipzen A."/>
            <person name="Clum A."/>
            <person name="Drula E."/>
            <person name="Henrissat B."/>
            <person name="Kohler A."/>
            <person name="Grigoriev I.V."/>
            <person name="Martin F.M."/>
            <person name="Hacquard S."/>
        </authorList>
    </citation>
    <scope>NUCLEOTIDE SEQUENCE</scope>
    <source>
        <strain evidence="2">MPI-SDFR-AT-0120</strain>
    </source>
</reference>
<feature type="domain" description="Ecp2 effector protein-like" evidence="1">
    <location>
        <begin position="75"/>
        <end position="172"/>
    </location>
</feature>
<organism evidence="2 3">
    <name type="scientific">Paraphoma chrysanthemicola</name>
    <dbReference type="NCBI Taxonomy" id="798071"/>
    <lineage>
        <taxon>Eukaryota</taxon>
        <taxon>Fungi</taxon>
        <taxon>Dikarya</taxon>
        <taxon>Ascomycota</taxon>
        <taxon>Pezizomycotina</taxon>
        <taxon>Dothideomycetes</taxon>
        <taxon>Pleosporomycetidae</taxon>
        <taxon>Pleosporales</taxon>
        <taxon>Pleosporineae</taxon>
        <taxon>Phaeosphaeriaceae</taxon>
        <taxon>Paraphoma</taxon>
    </lineage>
</organism>
<protein>
    <submittedName>
        <fullName evidence="2">Necrosis-inducing factor-domain-containing protein</fullName>
    </submittedName>
</protein>
<proteinExistence type="predicted"/>
<evidence type="ECO:0000259" key="1">
    <source>
        <dbReference type="Pfam" id="PF14856"/>
    </source>
</evidence>
<evidence type="ECO:0000313" key="2">
    <source>
        <dbReference type="EMBL" id="KAH7091652.1"/>
    </source>
</evidence>